<evidence type="ECO:0000259" key="3">
    <source>
        <dbReference type="Pfam" id="PF04069"/>
    </source>
</evidence>
<name>A0A3N3ZQS2_9MICC</name>
<dbReference type="Gene3D" id="3.40.190.10">
    <property type="entry name" value="Periplasmic binding protein-like II"/>
    <property type="match status" value="2"/>
</dbReference>
<dbReference type="AlphaFoldDB" id="A0A3N3ZQS2"/>
<organism evidence="4 5">
    <name type="scientific">Kocuria soli</name>
    <dbReference type="NCBI Taxonomy" id="2485125"/>
    <lineage>
        <taxon>Bacteria</taxon>
        <taxon>Bacillati</taxon>
        <taxon>Actinomycetota</taxon>
        <taxon>Actinomycetes</taxon>
        <taxon>Micrococcales</taxon>
        <taxon>Micrococcaceae</taxon>
        <taxon>Kocuria</taxon>
    </lineage>
</organism>
<dbReference type="SUPFAM" id="SSF53850">
    <property type="entry name" value="Periplasmic binding protein-like II"/>
    <property type="match status" value="2"/>
</dbReference>
<evidence type="ECO:0000313" key="4">
    <source>
        <dbReference type="EMBL" id="ROZ63562.1"/>
    </source>
</evidence>
<comment type="caution">
    <text evidence="4">The sequence shown here is derived from an EMBL/GenBank/DDBJ whole genome shotgun (WGS) entry which is preliminary data.</text>
</comment>
<dbReference type="RefSeq" id="WP_123824973.1">
    <property type="nucleotide sequence ID" value="NZ_RKMF01000006.1"/>
</dbReference>
<dbReference type="InterPro" id="IPR007210">
    <property type="entry name" value="ABC_Gly_betaine_transp_sub-bd"/>
</dbReference>
<feature type="signal peptide" evidence="2">
    <location>
        <begin position="1"/>
        <end position="31"/>
    </location>
</feature>
<proteinExistence type="predicted"/>
<evidence type="ECO:0000313" key="5">
    <source>
        <dbReference type="Proteomes" id="UP000270616"/>
    </source>
</evidence>
<dbReference type="GO" id="GO:0043190">
    <property type="term" value="C:ATP-binding cassette (ABC) transporter complex"/>
    <property type="evidence" value="ECO:0007669"/>
    <property type="project" value="InterPro"/>
</dbReference>
<gene>
    <name evidence="4" type="ORF">EDL96_06460</name>
</gene>
<protein>
    <recommendedName>
        <fullName evidence="3">ABC-type glycine betaine transport system substrate-binding domain-containing protein</fullName>
    </recommendedName>
</protein>
<dbReference type="EMBL" id="RKMF01000006">
    <property type="protein sequence ID" value="ROZ63562.1"/>
    <property type="molecule type" value="Genomic_DNA"/>
</dbReference>
<dbReference type="OrthoDB" id="9801163at2"/>
<dbReference type="GO" id="GO:0022857">
    <property type="term" value="F:transmembrane transporter activity"/>
    <property type="evidence" value="ECO:0007669"/>
    <property type="project" value="InterPro"/>
</dbReference>
<dbReference type="Gene3D" id="3.40.190.120">
    <property type="entry name" value="Osmoprotection protein (prox), domain 2"/>
    <property type="match status" value="1"/>
</dbReference>
<keyword evidence="2" id="KW-0732">Signal</keyword>
<evidence type="ECO:0000256" key="1">
    <source>
        <dbReference type="SAM" id="MobiDB-lite"/>
    </source>
</evidence>
<reference evidence="4 5" key="1">
    <citation type="submission" date="2018-10" db="EMBL/GenBank/DDBJ databases">
        <title>Kocuria sp. M5W7-7, whole genome shotgun sequence.</title>
        <authorList>
            <person name="Tuo L."/>
        </authorList>
    </citation>
    <scope>NUCLEOTIDE SEQUENCE [LARGE SCALE GENOMIC DNA]</scope>
    <source>
        <strain evidence="4 5">M5W7-7</strain>
    </source>
</reference>
<feature type="region of interest" description="Disordered" evidence="1">
    <location>
        <begin position="122"/>
        <end position="150"/>
    </location>
</feature>
<accession>A0A3N3ZQS2</accession>
<dbReference type="PROSITE" id="PS51257">
    <property type="entry name" value="PROKAR_LIPOPROTEIN"/>
    <property type="match status" value="1"/>
</dbReference>
<evidence type="ECO:0000256" key="2">
    <source>
        <dbReference type="SAM" id="SignalP"/>
    </source>
</evidence>
<feature type="domain" description="ABC-type glycine betaine transport system substrate-binding" evidence="3">
    <location>
        <begin position="52"/>
        <end position="354"/>
    </location>
</feature>
<feature type="compositionally biased region" description="Low complexity" evidence="1">
    <location>
        <begin position="132"/>
        <end position="143"/>
    </location>
</feature>
<sequence>MRPQTGRAAGSRPPLPGVIAAALAAVTLTLAGCDGDQPTNDPTATAEASAPRVVVGAGPTNQTETVAYAWSKALEDAGMTVEVREIEGGRAGYLKAVEDGEIDVFPDYSGDLYLELRGNQPQGAGTVEAQEPTQSPSSTTVPSDEANGSDENIVDTLADMLGSGQEGVTDGDVESGVDEQLPETVQILDAAPAENKRVLATTAATAARLEVTSIDDLAEHCGDLTFGAIKGEDQASVTAAAVADTYECTPGEVREFDSQADVVQALLEGQIDVAGVLSATPAIEDNSLEVLEDNQEALVPERVLPVASADLSDQAVSEINGISGQLDTEALVLLTRMTTSSTPYTPEEAADYWYGTVRP</sequence>
<dbReference type="Pfam" id="PF04069">
    <property type="entry name" value="OpuAC"/>
    <property type="match status" value="1"/>
</dbReference>
<feature type="chain" id="PRO_5038816735" description="ABC-type glycine betaine transport system substrate-binding domain-containing protein" evidence="2">
    <location>
        <begin position="32"/>
        <end position="359"/>
    </location>
</feature>
<dbReference type="Proteomes" id="UP000270616">
    <property type="component" value="Unassembled WGS sequence"/>
</dbReference>
<keyword evidence="5" id="KW-1185">Reference proteome</keyword>